<organism evidence="5 6">
    <name type="scientific">Candidatus Micrarchaeum acidiphilum ARMAN-2</name>
    <dbReference type="NCBI Taxonomy" id="425595"/>
    <lineage>
        <taxon>Archaea</taxon>
        <taxon>Candidatus Micrarchaeota</taxon>
        <taxon>Candidatus Micrarchaeia</taxon>
        <taxon>Candidatus Micrarchaeales</taxon>
        <taxon>Candidatus Micrarchaeaceae</taxon>
        <taxon>Candidatus Micrarchaeum</taxon>
    </lineage>
</organism>
<reference evidence="5 6" key="2">
    <citation type="journal article" date="2010" name="Proc. Natl. Acad. Sci. U.S.A.">
        <title>Enigmatic, ultrasmall, uncultivated Archaea.</title>
        <authorList>
            <person name="Baker B.J."/>
            <person name="Comolli L.R."/>
            <person name="Dick G.J."/>
            <person name="Hauser L.J."/>
            <person name="Hyatt D."/>
            <person name="Dill B.D."/>
            <person name="Land M.L."/>
            <person name="Verberkmoes N.C."/>
            <person name="Hettich R.L."/>
            <person name="Banfield J.F."/>
        </authorList>
    </citation>
    <scope>NUCLEOTIDE SEQUENCE [LARGE SCALE GENOMIC DNA]</scope>
    <source>
        <strain evidence="5">ARMAN-2</strain>
    </source>
</reference>
<keyword evidence="6" id="KW-1185">Reference proteome</keyword>
<dbReference type="CDD" id="cd00610">
    <property type="entry name" value="OAT_like"/>
    <property type="match status" value="1"/>
</dbReference>
<dbReference type="AlphaFoldDB" id="C7DI25"/>
<dbReference type="SUPFAM" id="SSF53383">
    <property type="entry name" value="PLP-dependent transferases"/>
    <property type="match status" value="1"/>
</dbReference>
<comment type="cofactor">
    <cofactor evidence="1">
        <name>pyridoxal 5'-phosphate</name>
        <dbReference type="ChEBI" id="CHEBI:597326"/>
    </cofactor>
</comment>
<reference evidence="5 6" key="1">
    <citation type="journal article" date="2009" name="Genome Biol.">
        <title>Community-wide analysis of microbial genome sequence signatures.</title>
        <authorList>
            <person name="Dick G.J."/>
            <person name="Andersson A.F."/>
            <person name="Baker B.J."/>
            <person name="Simmons S.L."/>
            <person name="Thomas B.C."/>
            <person name="Yelton A.P."/>
            <person name="Banfield J.F."/>
        </authorList>
    </citation>
    <scope>NUCLEOTIDE SEQUENCE [LARGE SCALE GENOMIC DNA]</scope>
    <source>
        <strain evidence="5">ARMAN-2</strain>
    </source>
</reference>
<dbReference type="GO" id="GO:0030170">
    <property type="term" value="F:pyridoxal phosphate binding"/>
    <property type="evidence" value="ECO:0007669"/>
    <property type="project" value="InterPro"/>
</dbReference>
<dbReference type="InterPro" id="IPR049704">
    <property type="entry name" value="Aminotrans_3_PPA_site"/>
</dbReference>
<dbReference type="PANTHER" id="PTHR11986">
    <property type="entry name" value="AMINOTRANSFERASE CLASS III"/>
    <property type="match status" value="1"/>
</dbReference>
<dbReference type="InterPro" id="IPR050103">
    <property type="entry name" value="Class-III_PLP-dep_AT"/>
</dbReference>
<sequence length="437" mass="48204">MIKISKRTQNVIANDKKLFLTTTKEDFPFVADHGDGDFVYDLDGNKFIDFSSFISVYNLGVNANARIREAAKAQIDKLIHPAFTDYYAELPTIFARKLISMLPRGYGKLFLSNSGTEANEAALKFSNVMTGKQYTMAFYNAFHGRTKGALGLTASKSIQRSHFGPFPNSIHVPFPYCYRCPFNEKYPGCGFACIDYIKKYPLSKEVDPKEIAAFFIEPIQGEGGYVVPPLDYFKELKKVLDEYGILMVADEVQSGYMRTGKFLALENFGVTADMYTMAKSIAGGFPMGVTAVSKELGDIPAGAHANTFGGNLVSVAAANASIDYVIKNKAVLHKLVVEKGKAIMKRLREMQEKYEIIGDVRGIGLMIGIEIVKDRKTKEPGIKERSRILEESFNNGLIMLPAGASSIRIIPPLTVSKGAMEKGLNILEASFKSVCSK</sequence>
<keyword evidence="5" id="KW-0808">Transferase</keyword>
<dbReference type="GO" id="GO:0042802">
    <property type="term" value="F:identical protein binding"/>
    <property type="evidence" value="ECO:0007669"/>
    <property type="project" value="TreeGrafter"/>
</dbReference>
<dbReference type="InterPro" id="IPR015424">
    <property type="entry name" value="PyrdxlP-dep_Trfase"/>
</dbReference>
<evidence type="ECO:0000256" key="2">
    <source>
        <dbReference type="ARBA" id="ARBA00008954"/>
    </source>
</evidence>
<dbReference type="EMBL" id="GG697241">
    <property type="protein sequence ID" value="EET89599.1"/>
    <property type="molecule type" value="Genomic_DNA"/>
</dbReference>
<accession>C7DI25</accession>
<dbReference type="Gene3D" id="3.40.640.10">
    <property type="entry name" value="Type I PLP-dependent aspartate aminotransferase-like (Major domain)"/>
    <property type="match status" value="1"/>
</dbReference>
<dbReference type="Pfam" id="PF00202">
    <property type="entry name" value="Aminotran_3"/>
    <property type="match status" value="1"/>
</dbReference>
<keyword evidence="5" id="KW-0032">Aminotransferase</keyword>
<keyword evidence="3 4" id="KW-0663">Pyridoxal phosphate</keyword>
<evidence type="ECO:0000256" key="1">
    <source>
        <dbReference type="ARBA" id="ARBA00001933"/>
    </source>
</evidence>
<protein>
    <submittedName>
        <fullName evidence="5">Aminotransferase class-III</fullName>
    </submittedName>
</protein>
<proteinExistence type="inferred from homology"/>
<name>C7DI25_MICA2</name>
<dbReference type="InterPro" id="IPR015422">
    <property type="entry name" value="PyrdxlP-dep_Trfase_small"/>
</dbReference>
<evidence type="ECO:0000256" key="4">
    <source>
        <dbReference type="RuleBase" id="RU003560"/>
    </source>
</evidence>
<dbReference type="Gene3D" id="3.90.1150.10">
    <property type="entry name" value="Aspartate Aminotransferase, domain 1"/>
    <property type="match status" value="1"/>
</dbReference>
<evidence type="ECO:0000256" key="3">
    <source>
        <dbReference type="ARBA" id="ARBA00022898"/>
    </source>
</evidence>
<dbReference type="InterPro" id="IPR015421">
    <property type="entry name" value="PyrdxlP-dep_Trfase_major"/>
</dbReference>
<dbReference type="PROSITE" id="PS00600">
    <property type="entry name" value="AA_TRANSFER_CLASS_3"/>
    <property type="match status" value="1"/>
</dbReference>
<dbReference type="PANTHER" id="PTHR11986:SF58">
    <property type="entry name" value="LEUCINE_METHIONINE RACEMASE"/>
    <property type="match status" value="1"/>
</dbReference>
<dbReference type="PIRSF" id="PIRSF000521">
    <property type="entry name" value="Transaminase_4ab_Lys_Orn"/>
    <property type="match status" value="1"/>
</dbReference>
<dbReference type="InterPro" id="IPR005814">
    <property type="entry name" value="Aminotrans_3"/>
</dbReference>
<evidence type="ECO:0000313" key="6">
    <source>
        <dbReference type="Proteomes" id="UP000332487"/>
    </source>
</evidence>
<dbReference type="Proteomes" id="UP000332487">
    <property type="component" value="Unassembled WGS sequence"/>
</dbReference>
<dbReference type="GO" id="GO:0008483">
    <property type="term" value="F:transaminase activity"/>
    <property type="evidence" value="ECO:0007669"/>
    <property type="project" value="UniProtKB-KW"/>
</dbReference>
<gene>
    <name evidence="5" type="ORF">UNLARM2_0717</name>
</gene>
<comment type="similarity">
    <text evidence="2 4">Belongs to the class-III pyridoxal-phosphate-dependent aminotransferase family.</text>
</comment>
<evidence type="ECO:0000313" key="5">
    <source>
        <dbReference type="EMBL" id="EET89599.1"/>
    </source>
</evidence>